<keyword evidence="2" id="KW-0547">Nucleotide-binding</keyword>
<dbReference type="STRING" id="1126212.K2RD90"/>
<name>K2RD90_MACPH</name>
<proteinExistence type="inferred from homology"/>
<dbReference type="InParanoid" id="K2RD90"/>
<dbReference type="Pfam" id="PF13087">
    <property type="entry name" value="AAA_12"/>
    <property type="match status" value="1"/>
</dbReference>
<keyword evidence="5" id="KW-0067">ATP-binding</keyword>
<evidence type="ECO:0000259" key="8">
    <source>
        <dbReference type="Pfam" id="PF13087"/>
    </source>
</evidence>
<dbReference type="GO" id="GO:0016787">
    <property type="term" value="F:hydrolase activity"/>
    <property type="evidence" value="ECO:0007669"/>
    <property type="project" value="UniProtKB-KW"/>
</dbReference>
<dbReference type="InterPro" id="IPR050534">
    <property type="entry name" value="Coronavir_polyprotein_1ab"/>
</dbReference>
<dbReference type="CDD" id="cd18808">
    <property type="entry name" value="SF1_C_Upf1"/>
    <property type="match status" value="1"/>
</dbReference>
<dbReference type="InterPro" id="IPR047187">
    <property type="entry name" value="SF1_C_Upf1"/>
</dbReference>
<gene>
    <name evidence="9" type="ORF">MPH_02224</name>
</gene>
<sequence>MASARLAALDAQADPYASSRDELFSGVLSFTAASASELTLSVGKITLNPKKDSNSGDLPKKKNGIGSAGSSTAESSSLPDLTQLGSDLSTGSKRLTPSDDDDAPAVPEPVSESSGVEITLTLSTFPEYDSTVQIKIVQFSPHPTKPAKRRSRVALITGNRNSIRGDITAEGFQNKTATWAARYGMNDKEMLDLYKAAKSYEHHLWEIQIPFAANGMWSQNIYSANETNEDAFWPGLRATLASDGMFRVLVHAPGIAKTLARLNGDFAIMRQTNPLNAWFPEGKRKILQVGDIKNRRERPMVKLGAADVFVDFDYYITAVGFACVQEHECSTVATEPFVADLRVLELPGSKGTTYFAFISNLPDGFRLKEGDGFRLHPNDDREEIDDTVAWHGFVLNPLPIPGLTDTSAVIYRPQSEQMWDDTDLGQVTKVQTLNTFKEARNAVDKSTALRSTFRVSGSSTTFNRQINSLREITENKDHAWDLEREILLARYPSVLPAKDLYDSVADNSALPALLDKMMAQLNAGQQEAARICRHLPGGVGIIEGPPGTGKTFLVNQLVQPLMLLPPKEGLSRQPLLLLSASNQSTDMMAARLHEISCTTFARFRPLQPPPLIIRMFPVQTDRAIATAAATIARPDTQLPRFEEVLPDLSQMMAAKLLMDRYSEATTRPFPGVYDKRVKELSLTLGQRMLEMSGFKDSPWARKDNEEHSEFRRMFVEFQSGVSFEKEMDEQFTLAIAKLRIATLQRADAVVVTASTVGDFKLREAITPRVIVVDEAARISEADLWHGLAWFPGAVRIMVGDTHQIRPFVHLQNDFHRQAGVSLMRRLVCAGFRTVQLTEQHRYDPDICRVISTVWYEDALTTAPRANPRPADELFRAWSKTFCGIESQIVCLNTKDSVSCKDSSGSFFNLQHGQLGGGIIRGLLDKGFAPSQVGVLCAYQAQYNLYSRVITQIQQERPQQDLRAIRNAKIDGFQGDEMTIMIIDLTATQKIGFLKDGFRINTALSRGCSGVVLLLNHSRLSRDIKYRATDLYRVYCILRKNGQVTTMSEQAIQARSPPLEEVLVRAAASMKKLRI</sequence>
<feature type="compositionally biased region" description="Basic and acidic residues" evidence="6">
    <location>
        <begin position="49"/>
        <end position="60"/>
    </location>
</feature>
<comment type="similarity">
    <text evidence="1">Belongs to the DNA2/NAM7 helicase family.</text>
</comment>
<dbReference type="GO" id="GO:0005524">
    <property type="term" value="F:ATP binding"/>
    <property type="evidence" value="ECO:0007669"/>
    <property type="project" value="UniProtKB-KW"/>
</dbReference>
<feature type="compositionally biased region" description="Low complexity" evidence="6">
    <location>
        <begin position="68"/>
        <end position="77"/>
    </location>
</feature>
<reference evidence="9 10" key="1">
    <citation type="journal article" date="2012" name="BMC Genomics">
        <title>Tools to kill: Genome of one of the most destructive plant pathogenic fungi Macrophomina phaseolina.</title>
        <authorList>
            <person name="Islam M.S."/>
            <person name="Haque M.S."/>
            <person name="Islam M.M."/>
            <person name="Emdad E.M."/>
            <person name="Halim A."/>
            <person name="Hossen Q.M.M."/>
            <person name="Hossain M.Z."/>
            <person name="Ahmed B."/>
            <person name="Rahim S."/>
            <person name="Rahman M.S."/>
            <person name="Alam M.M."/>
            <person name="Hou S."/>
            <person name="Wan X."/>
            <person name="Saito J.A."/>
            <person name="Alam M."/>
        </authorList>
    </citation>
    <scope>NUCLEOTIDE SEQUENCE [LARGE SCALE GENOMIC DNA]</scope>
    <source>
        <strain evidence="9 10">MS6</strain>
    </source>
</reference>
<evidence type="ECO:0000256" key="2">
    <source>
        <dbReference type="ARBA" id="ARBA00022741"/>
    </source>
</evidence>
<protein>
    <submittedName>
        <fullName evidence="9">Uncharacterized protein</fullName>
    </submittedName>
</protein>
<dbReference type="InterPro" id="IPR041677">
    <property type="entry name" value="DNA2/NAM7_AAA_11"/>
</dbReference>
<evidence type="ECO:0000256" key="5">
    <source>
        <dbReference type="ARBA" id="ARBA00022840"/>
    </source>
</evidence>
<keyword evidence="3" id="KW-0378">Hydrolase</keyword>
<dbReference type="HOGENOM" id="CLU_298430_0_0_1"/>
<evidence type="ECO:0000313" key="9">
    <source>
        <dbReference type="EMBL" id="EKG20501.1"/>
    </source>
</evidence>
<dbReference type="OrthoDB" id="3868131at2759"/>
<feature type="region of interest" description="Disordered" evidence="6">
    <location>
        <begin position="46"/>
        <end position="114"/>
    </location>
</feature>
<dbReference type="Pfam" id="PF13086">
    <property type="entry name" value="AAA_11"/>
    <property type="match status" value="1"/>
</dbReference>
<evidence type="ECO:0000256" key="6">
    <source>
        <dbReference type="SAM" id="MobiDB-lite"/>
    </source>
</evidence>
<dbReference type="AlphaFoldDB" id="K2RD90"/>
<evidence type="ECO:0000256" key="3">
    <source>
        <dbReference type="ARBA" id="ARBA00022801"/>
    </source>
</evidence>
<evidence type="ECO:0000256" key="4">
    <source>
        <dbReference type="ARBA" id="ARBA00022806"/>
    </source>
</evidence>
<feature type="domain" description="DNA2/NAM7 helicase helicase" evidence="7">
    <location>
        <begin position="520"/>
        <end position="809"/>
    </location>
</feature>
<dbReference type="eggNOG" id="KOG1807">
    <property type="taxonomic scope" value="Eukaryota"/>
</dbReference>
<dbReference type="EMBL" id="AHHD01000085">
    <property type="protein sequence ID" value="EKG20501.1"/>
    <property type="molecule type" value="Genomic_DNA"/>
</dbReference>
<evidence type="ECO:0000313" key="10">
    <source>
        <dbReference type="Proteomes" id="UP000007129"/>
    </source>
</evidence>
<evidence type="ECO:0000256" key="1">
    <source>
        <dbReference type="ARBA" id="ARBA00007913"/>
    </source>
</evidence>
<dbReference type="VEuPathDB" id="FungiDB:MPH_02224"/>
<dbReference type="PANTHER" id="PTHR43788">
    <property type="entry name" value="DNA2/NAM7 HELICASE FAMILY MEMBER"/>
    <property type="match status" value="1"/>
</dbReference>
<keyword evidence="4" id="KW-0347">Helicase</keyword>
<dbReference type="Proteomes" id="UP000007129">
    <property type="component" value="Unassembled WGS sequence"/>
</dbReference>
<dbReference type="InterPro" id="IPR041679">
    <property type="entry name" value="DNA2/NAM7-like_C"/>
</dbReference>
<comment type="caution">
    <text evidence="9">The sequence shown here is derived from an EMBL/GenBank/DDBJ whole genome shotgun (WGS) entry which is preliminary data.</text>
</comment>
<organism evidence="9 10">
    <name type="scientific">Macrophomina phaseolina (strain MS6)</name>
    <name type="common">Charcoal rot fungus</name>
    <dbReference type="NCBI Taxonomy" id="1126212"/>
    <lineage>
        <taxon>Eukaryota</taxon>
        <taxon>Fungi</taxon>
        <taxon>Dikarya</taxon>
        <taxon>Ascomycota</taxon>
        <taxon>Pezizomycotina</taxon>
        <taxon>Dothideomycetes</taxon>
        <taxon>Dothideomycetes incertae sedis</taxon>
        <taxon>Botryosphaeriales</taxon>
        <taxon>Botryosphaeriaceae</taxon>
        <taxon>Macrophomina</taxon>
    </lineage>
</organism>
<evidence type="ECO:0000259" key="7">
    <source>
        <dbReference type="Pfam" id="PF13086"/>
    </source>
</evidence>
<feature type="compositionally biased region" description="Polar residues" evidence="6">
    <location>
        <begin position="78"/>
        <end position="95"/>
    </location>
</feature>
<dbReference type="InterPro" id="IPR027417">
    <property type="entry name" value="P-loop_NTPase"/>
</dbReference>
<dbReference type="SUPFAM" id="SSF52540">
    <property type="entry name" value="P-loop containing nucleoside triphosphate hydrolases"/>
    <property type="match status" value="1"/>
</dbReference>
<dbReference type="GO" id="GO:0043139">
    <property type="term" value="F:5'-3' DNA helicase activity"/>
    <property type="evidence" value="ECO:0007669"/>
    <property type="project" value="TreeGrafter"/>
</dbReference>
<accession>K2RD90</accession>
<dbReference type="PANTHER" id="PTHR43788:SF8">
    <property type="entry name" value="DNA-BINDING PROTEIN SMUBP-2"/>
    <property type="match status" value="1"/>
</dbReference>
<feature type="domain" description="DNA2/NAM7 helicase-like C-terminal" evidence="8">
    <location>
        <begin position="820"/>
        <end position="1014"/>
    </location>
</feature>
<dbReference type="Gene3D" id="3.40.50.300">
    <property type="entry name" value="P-loop containing nucleotide triphosphate hydrolases"/>
    <property type="match status" value="2"/>
</dbReference>